<dbReference type="eggNOG" id="COG1385">
    <property type="taxonomic scope" value="Bacteria"/>
</dbReference>
<dbReference type="InterPro" id="IPR029028">
    <property type="entry name" value="Alpha/beta_knot_MTases"/>
</dbReference>
<dbReference type="InterPro" id="IPR006700">
    <property type="entry name" value="RsmE"/>
</dbReference>
<dbReference type="EMBL" id="CP001804">
    <property type="protein sequence ID" value="ACY14398.1"/>
    <property type="molecule type" value="Genomic_DNA"/>
</dbReference>
<keyword evidence="4 10" id="KW-0698">rRNA processing</keyword>
<protein>
    <recommendedName>
        <fullName evidence="10">Ribosomal RNA small subunit methyltransferase E</fullName>
        <ecNumber evidence="10">2.1.1.193</ecNumber>
    </recommendedName>
</protein>
<feature type="domain" description="Ribosomal RNA small subunit methyltransferase E methyltransferase" evidence="11">
    <location>
        <begin position="73"/>
        <end position="241"/>
    </location>
</feature>
<dbReference type="InterPro" id="IPR029026">
    <property type="entry name" value="tRNA_m1G_MTases_N"/>
</dbReference>
<keyword evidence="7 10" id="KW-0949">S-adenosyl-L-methionine</keyword>
<dbReference type="NCBIfam" id="TIGR00046">
    <property type="entry name" value="RsmE family RNA methyltransferase"/>
    <property type="match status" value="1"/>
</dbReference>
<dbReference type="AlphaFoldDB" id="D0LYS8"/>
<comment type="similarity">
    <text evidence="2 10">Belongs to the RNA methyltransferase RsmE family.</text>
</comment>
<dbReference type="CDD" id="cd18084">
    <property type="entry name" value="RsmE-like"/>
    <property type="match status" value="1"/>
</dbReference>
<evidence type="ECO:0000256" key="10">
    <source>
        <dbReference type="PIRNR" id="PIRNR015601"/>
    </source>
</evidence>
<dbReference type="InterPro" id="IPR015947">
    <property type="entry name" value="PUA-like_sf"/>
</dbReference>
<dbReference type="Gene3D" id="3.40.1280.10">
    <property type="match status" value="1"/>
</dbReference>
<evidence type="ECO:0000313" key="12">
    <source>
        <dbReference type="EMBL" id="ACY14398.1"/>
    </source>
</evidence>
<organism evidence="12 13">
    <name type="scientific">Haliangium ochraceum (strain DSM 14365 / JCM 11303 / SMP-2)</name>
    <dbReference type="NCBI Taxonomy" id="502025"/>
    <lineage>
        <taxon>Bacteria</taxon>
        <taxon>Pseudomonadati</taxon>
        <taxon>Myxococcota</taxon>
        <taxon>Polyangia</taxon>
        <taxon>Haliangiales</taxon>
        <taxon>Kofleriaceae</taxon>
        <taxon>Haliangium</taxon>
    </lineage>
</organism>
<dbReference type="EC" id="2.1.1.193" evidence="10"/>
<keyword evidence="13" id="KW-1185">Reference proteome</keyword>
<comment type="catalytic activity">
    <reaction evidence="9 10">
        <text>uridine(1498) in 16S rRNA + S-adenosyl-L-methionine = N(3)-methyluridine(1498) in 16S rRNA + S-adenosyl-L-homocysteine + H(+)</text>
        <dbReference type="Rhea" id="RHEA:42920"/>
        <dbReference type="Rhea" id="RHEA-COMP:10283"/>
        <dbReference type="Rhea" id="RHEA-COMP:10284"/>
        <dbReference type="ChEBI" id="CHEBI:15378"/>
        <dbReference type="ChEBI" id="CHEBI:57856"/>
        <dbReference type="ChEBI" id="CHEBI:59789"/>
        <dbReference type="ChEBI" id="CHEBI:65315"/>
        <dbReference type="ChEBI" id="CHEBI:74502"/>
        <dbReference type="EC" id="2.1.1.193"/>
    </reaction>
</comment>
<dbReference type="Proteomes" id="UP000001880">
    <property type="component" value="Chromosome"/>
</dbReference>
<dbReference type="GO" id="GO:0070042">
    <property type="term" value="F:rRNA (uridine-N3-)-methyltransferase activity"/>
    <property type="evidence" value="ECO:0007669"/>
    <property type="project" value="TreeGrafter"/>
</dbReference>
<evidence type="ECO:0000256" key="4">
    <source>
        <dbReference type="ARBA" id="ARBA00022552"/>
    </source>
</evidence>
<dbReference type="PANTHER" id="PTHR30027">
    <property type="entry name" value="RIBOSOMAL RNA SMALL SUBUNIT METHYLTRANSFERASE E"/>
    <property type="match status" value="1"/>
</dbReference>
<dbReference type="GO" id="GO:0070475">
    <property type="term" value="P:rRNA base methylation"/>
    <property type="evidence" value="ECO:0007669"/>
    <property type="project" value="TreeGrafter"/>
</dbReference>
<dbReference type="SUPFAM" id="SSF88697">
    <property type="entry name" value="PUA domain-like"/>
    <property type="match status" value="1"/>
</dbReference>
<dbReference type="PANTHER" id="PTHR30027:SF3">
    <property type="entry name" value="16S RRNA (URACIL(1498)-N(3))-METHYLTRANSFERASE"/>
    <property type="match status" value="1"/>
</dbReference>
<evidence type="ECO:0000313" key="13">
    <source>
        <dbReference type="Proteomes" id="UP000001880"/>
    </source>
</evidence>
<evidence type="ECO:0000256" key="6">
    <source>
        <dbReference type="ARBA" id="ARBA00022679"/>
    </source>
</evidence>
<evidence type="ECO:0000256" key="2">
    <source>
        <dbReference type="ARBA" id="ARBA00005528"/>
    </source>
</evidence>
<evidence type="ECO:0000256" key="8">
    <source>
        <dbReference type="ARBA" id="ARBA00025699"/>
    </source>
</evidence>
<proteinExistence type="inferred from homology"/>
<dbReference type="SUPFAM" id="SSF75217">
    <property type="entry name" value="alpha/beta knot"/>
    <property type="match status" value="1"/>
</dbReference>
<evidence type="ECO:0000256" key="3">
    <source>
        <dbReference type="ARBA" id="ARBA00022490"/>
    </source>
</evidence>
<comment type="subcellular location">
    <subcellularLocation>
        <location evidence="1 10">Cytoplasm</location>
    </subcellularLocation>
</comment>
<accession>D0LYS8</accession>
<evidence type="ECO:0000259" key="11">
    <source>
        <dbReference type="Pfam" id="PF04452"/>
    </source>
</evidence>
<dbReference type="STRING" id="502025.Hoch_1850"/>
<evidence type="ECO:0000256" key="9">
    <source>
        <dbReference type="ARBA" id="ARBA00047944"/>
    </source>
</evidence>
<gene>
    <name evidence="12" type="ordered locus">Hoch_1850</name>
</gene>
<dbReference type="RefSeq" id="WP_012827006.1">
    <property type="nucleotide sequence ID" value="NC_013440.1"/>
</dbReference>
<sequence length="248" mass="27098">MNLLLFEAHEFGEGDRLVLSDRRAQHVQQVLRASLGDRVRVGMVRGPTGVGEIVDIGDERVEMVVSFTEPAPERPRVDLILAVPRPKALSRVLQTASELGVGHIDLVNAWRVDKSYFDSHHLDLGSLAHHVHLGCEQSGNTWVPEISVHRLLMPFLDEVMPQRLAGAEATSTLIAHPRAAEPIENIVPPGPAQRVLLAIGPEGGWIERELSSFTGRGFVPVTCTPRVLRVETALAALLSQLALLSRLG</sequence>
<dbReference type="PIRSF" id="PIRSF015601">
    <property type="entry name" value="MTase_slr0722"/>
    <property type="match status" value="1"/>
</dbReference>
<dbReference type="GO" id="GO:0005737">
    <property type="term" value="C:cytoplasm"/>
    <property type="evidence" value="ECO:0007669"/>
    <property type="project" value="UniProtKB-SubCell"/>
</dbReference>
<reference evidence="12 13" key="1">
    <citation type="journal article" date="2010" name="Stand. Genomic Sci.">
        <title>Complete genome sequence of Haliangium ochraceum type strain (SMP-2).</title>
        <authorList>
            <consortium name="US DOE Joint Genome Institute (JGI-PGF)"/>
            <person name="Ivanova N."/>
            <person name="Daum C."/>
            <person name="Lang E."/>
            <person name="Abt B."/>
            <person name="Kopitz M."/>
            <person name="Saunders E."/>
            <person name="Lapidus A."/>
            <person name="Lucas S."/>
            <person name="Glavina Del Rio T."/>
            <person name="Nolan M."/>
            <person name="Tice H."/>
            <person name="Copeland A."/>
            <person name="Cheng J.F."/>
            <person name="Chen F."/>
            <person name="Bruce D."/>
            <person name="Goodwin L."/>
            <person name="Pitluck S."/>
            <person name="Mavromatis K."/>
            <person name="Pati A."/>
            <person name="Mikhailova N."/>
            <person name="Chen A."/>
            <person name="Palaniappan K."/>
            <person name="Land M."/>
            <person name="Hauser L."/>
            <person name="Chang Y.J."/>
            <person name="Jeffries C.D."/>
            <person name="Detter J.C."/>
            <person name="Brettin T."/>
            <person name="Rohde M."/>
            <person name="Goker M."/>
            <person name="Bristow J."/>
            <person name="Markowitz V."/>
            <person name="Eisen J.A."/>
            <person name="Hugenholtz P."/>
            <person name="Kyrpides N.C."/>
            <person name="Klenk H.P."/>
        </authorList>
    </citation>
    <scope>NUCLEOTIDE SEQUENCE [LARGE SCALE GENOMIC DNA]</scope>
    <source>
        <strain evidence="13">DSM 14365 / CIP 107738 / JCM 11303 / AJ 13395 / SMP-2</strain>
    </source>
</reference>
<dbReference type="Pfam" id="PF04452">
    <property type="entry name" value="Methyltrans_RNA"/>
    <property type="match status" value="1"/>
</dbReference>
<evidence type="ECO:0000256" key="1">
    <source>
        <dbReference type="ARBA" id="ARBA00004496"/>
    </source>
</evidence>
<evidence type="ECO:0000256" key="5">
    <source>
        <dbReference type="ARBA" id="ARBA00022603"/>
    </source>
</evidence>
<dbReference type="KEGG" id="hoh:Hoch_1850"/>
<dbReference type="InterPro" id="IPR046886">
    <property type="entry name" value="RsmE_MTase_dom"/>
</dbReference>
<keyword evidence="6 10" id="KW-0808">Transferase</keyword>
<name>D0LYS8_HALO1</name>
<evidence type="ECO:0000256" key="7">
    <source>
        <dbReference type="ARBA" id="ARBA00022691"/>
    </source>
</evidence>
<keyword evidence="3 10" id="KW-0963">Cytoplasm</keyword>
<keyword evidence="5 10" id="KW-0489">Methyltransferase</keyword>
<comment type="function">
    <text evidence="8 10">Specifically methylates the N3 position of the uracil ring of uridine 1498 (m3U1498) in 16S rRNA. Acts on the fully assembled 30S ribosomal subunit.</text>
</comment>
<dbReference type="HOGENOM" id="CLU_067442_1_0_7"/>